<dbReference type="Proteomes" id="UP000558113">
    <property type="component" value="Unassembled WGS sequence"/>
</dbReference>
<reference evidence="3 4" key="1">
    <citation type="submission" date="2020-01" db="EMBL/GenBank/DDBJ databases">
        <title>Paenibacillus soybeanensis sp. nov. isolated from the nodules of soybean (Glycine max(L.) Merr).</title>
        <authorList>
            <person name="Wang H."/>
        </authorList>
    </citation>
    <scope>NUCLEOTIDE SEQUENCE [LARGE SCALE GENOMIC DNA]</scope>
    <source>
        <strain evidence="3 4">DSM 23054</strain>
    </source>
</reference>
<dbReference type="RefSeq" id="WP_161696950.1">
    <property type="nucleotide sequence ID" value="NZ_JAAAMU010000004.1"/>
</dbReference>
<feature type="region of interest" description="Disordered" evidence="1">
    <location>
        <begin position="223"/>
        <end position="242"/>
    </location>
</feature>
<keyword evidence="2" id="KW-0472">Membrane</keyword>
<comment type="caution">
    <text evidence="3">The sequence shown here is derived from an EMBL/GenBank/DDBJ whole genome shotgun (WGS) entry which is preliminary data.</text>
</comment>
<accession>A0A7X5BY44</accession>
<evidence type="ECO:0000256" key="1">
    <source>
        <dbReference type="SAM" id="MobiDB-lite"/>
    </source>
</evidence>
<dbReference type="OrthoDB" id="8859217at2"/>
<keyword evidence="4" id="KW-1185">Reference proteome</keyword>
<evidence type="ECO:0000313" key="3">
    <source>
        <dbReference type="EMBL" id="NBC69287.1"/>
    </source>
</evidence>
<evidence type="ECO:0000313" key="4">
    <source>
        <dbReference type="Proteomes" id="UP000558113"/>
    </source>
</evidence>
<protein>
    <submittedName>
        <fullName evidence="3">Uncharacterized protein</fullName>
    </submittedName>
</protein>
<dbReference type="EMBL" id="JAAAMU010000004">
    <property type="protein sequence ID" value="NBC69287.1"/>
    <property type="molecule type" value="Genomic_DNA"/>
</dbReference>
<gene>
    <name evidence="3" type="ORF">GT003_09815</name>
</gene>
<dbReference type="AlphaFoldDB" id="A0A7X5BY44"/>
<proteinExistence type="predicted"/>
<keyword evidence="2" id="KW-0812">Transmembrane</keyword>
<sequence>MSPLVAAFVPFLMFIMLIGWLWRNQRKNKRLTKTKPQGFPLYPVSFEDAPDMPRPFGYKTQWFAVRTTDTRVVADALRLGQLRRANWRTGMAGAEAGYYYVSPPVQGWTLVVNPYMPDLGGSEERGPIQVLEQLSLAFGEACYFASHRIIGYYAWIKAQQGAIVRGYAYIGERGETILDQGGLSPAEREANLAFAESDAEDPSLPDEEDVLVMARKWTVDPTFDSNGSEAGTGLAGVLEAAE</sequence>
<feature type="transmembrane region" description="Helical" evidence="2">
    <location>
        <begin position="6"/>
        <end position="23"/>
    </location>
</feature>
<keyword evidence="2" id="KW-1133">Transmembrane helix</keyword>
<name>A0A7X5BY44_9BACL</name>
<organism evidence="3 4">
    <name type="scientific">Paenibacillus sacheonensis</name>
    <dbReference type="NCBI Taxonomy" id="742054"/>
    <lineage>
        <taxon>Bacteria</taxon>
        <taxon>Bacillati</taxon>
        <taxon>Bacillota</taxon>
        <taxon>Bacilli</taxon>
        <taxon>Bacillales</taxon>
        <taxon>Paenibacillaceae</taxon>
        <taxon>Paenibacillus</taxon>
    </lineage>
</organism>
<evidence type="ECO:0000256" key="2">
    <source>
        <dbReference type="SAM" id="Phobius"/>
    </source>
</evidence>